<dbReference type="PANTHER" id="PTHR14569:SF0">
    <property type="entry name" value="LYMPHOCYTE ANTIGEN 6 FAMILY MEMBER G6E"/>
    <property type="match status" value="1"/>
</dbReference>
<comment type="subcellular location">
    <subcellularLocation>
        <location evidence="1">Membrane</location>
    </subcellularLocation>
</comment>
<feature type="region of interest" description="Disordered" evidence="4">
    <location>
        <begin position="1"/>
        <end position="23"/>
    </location>
</feature>
<feature type="domain" description="Activin types I and II receptor" evidence="6">
    <location>
        <begin position="118"/>
        <end position="194"/>
    </location>
</feature>
<dbReference type="Pfam" id="PF01064">
    <property type="entry name" value="Activin_recp"/>
    <property type="match status" value="1"/>
</dbReference>
<feature type="transmembrane region" description="Helical" evidence="5">
    <location>
        <begin position="204"/>
        <end position="222"/>
    </location>
</feature>
<proteinExistence type="predicted"/>
<sequence>MQEQRPRTLPRQAGGSGPGSTPPPQIHSLGVFVYWSLPVSLRCSNSRDLGVQITFSQTPEPWVQPCAPPASVCASCSSVGHWHLLDMPLTSVSPVLYLIFCFFTGSLGLTTSPTGGRLRCYTCSFSKPCYPVLTECQDDEVCGISIGTSEQSEIIERKGCLPRAQCPLQGHATYWSRSYALRHHCCEQNLCNTATMLQRLPSPLLITLLLLVASFMWGAHLLH</sequence>
<dbReference type="Ensembl" id="ENSFCTT00005065152.1">
    <property type="protein sequence ID" value="ENSFCTP00005047195.1"/>
    <property type="gene ID" value="ENSFCTG00005022770.1"/>
</dbReference>
<dbReference type="InterPro" id="IPR000472">
    <property type="entry name" value="Activin_recp"/>
</dbReference>
<keyword evidence="3 5" id="KW-0472">Membrane</keyword>
<accession>A0ABI7ZJ80</accession>
<gene>
    <name evidence="7" type="primary">LOC102901967</name>
</gene>
<dbReference type="InterPro" id="IPR045860">
    <property type="entry name" value="Snake_toxin-like_sf"/>
</dbReference>
<keyword evidence="8" id="KW-1185">Reference proteome</keyword>
<evidence type="ECO:0000256" key="5">
    <source>
        <dbReference type="SAM" id="Phobius"/>
    </source>
</evidence>
<feature type="transmembrane region" description="Helical" evidence="5">
    <location>
        <begin position="91"/>
        <end position="109"/>
    </location>
</feature>
<organism evidence="7 8">
    <name type="scientific">Felis catus</name>
    <name type="common">Cat</name>
    <name type="synonym">Felis silvestris catus</name>
    <dbReference type="NCBI Taxonomy" id="9685"/>
    <lineage>
        <taxon>Eukaryota</taxon>
        <taxon>Metazoa</taxon>
        <taxon>Chordata</taxon>
        <taxon>Craniata</taxon>
        <taxon>Vertebrata</taxon>
        <taxon>Euteleostomi</taxon>
        <taxon>Mammalia</taxon>
        <taxon>Eutheria</taxon>
        <taxon>Laurasiatheria</taxon>
        <taxon>Carnivora</taxon>
        <taxon>Feliformia</taxon>
        <taxon>Felidae</taxon>
        <taxon>Felinae</taxon>
        <taxon>Felis</taxon>
    </lineage>
</organism>
<protein>
    <recommendedName>
        <fullName evidence="6">Activin types I and II receptor domain-containing protein</fullName>
    </recommendedName>
</protein>
<dbReference type="PANTHER" id="PTHR14569">
    <property type="entry name" value="LYMPHOCYTE ANTIGEN 6 FAMILY MEMBER G6E"/>
    <property type="match status" value="1"/>
</dbReference>
<keyword evidence="5" id="KW-1133">Transmembrane helix</keyword>
<keyword evidence="2" id="KW-0732">Signal</keyword>
<dbReference type="Proteomes" id="UP000823872">
    <property type="component" value="Chromosome B2"/>
</dbReference>
<evidence type="ECO:0000256" key="1">
    <source>
        <dbReference type="ARBA" id="ARBA00004370"/>
    </source>
</evidence>
<name>A0ABI7ZJ80_FELCA</name>
<dbReference type="SUPFAM" id="SSF57302">
    <property type="entry name" value="Snake toxin-like"/>
    <property type="match status" value="1"/>
</dbReference>
<dbReference type="GeneTree" id="ENSGT00390000007175"/>
<evidence type="ECO:0000256" key="3">
    <source>
        <dbReference type="ARBA" id="ARBA00023136"/>
    </source>
</evidence>
<evidence type="ECO:0000313" key="7">
    <source>
        <dbReference type="Ensembl" id="ENSFCTP00005047195.1"/>
    </source>
</evidence>
<evidence type="ECO:0000313" key="8">
    <source>
        <dbReference type="Proteomes" id="UP000823872"/>
    </source>
</evidence>
<evidence type="ECO:0000256" key="2">
    <source>
        <dbReference type="ARBA" id="ARBA00022729"/>
    </source>
</evidence>
<evidence type="ECO:0000256" key="4">
    <source>
        <dbReference type="SAM" id="MobiDB-lite"/>
    </source>
</evidence>
<reference evidence="7" key="3">
    <citation type="submission" date="2025-09" db="UniProtKB">
        <authorList>
            <consortium name="Ensembl"/>
        </authorList>
    </citation>
    <scope>IDENTIFICATION</scope>
    <source>
        <strain evidence="7">breed Abyssinian</strain>
    </source>
</reference>
<dbReference type="Gene3D" id="2.10.60.10">
    <property type="entry name" value="CD59"/>
    <property type="match status" value="1"/>
</dbReference>
<dbReference type="CDD" id="cd23548">
    <property type="entry name" value="TFP_LU_ECD_Ly6G6e"/>
    <property type="match status" value="1"/>
</dbReference>
<keyword evidence="5" id="KW-0812">Transmembrane</keyword>
<evidence type="ECO:0000259" key="6">
    <source>
        <dbReference type="Pfam" id="PF01064"/>
    </source>
</evidence>
<reference evidence="7" key="2">
    <citation type="submission" date="2025-08" db="UniProtKB">
        <authorList>
            <consortium name="Ensembl"/>
        </authorList>
    </citation>
    <scope>IDENTIFICATION</scope>
    <source>
        <strain evidence="7">breed Abyssinian</strain>
    </source>
</reference>
<dbReference type="InterPro" id="IPR039700">
    <property type="entry name" value="Ly6g6e"/>
</dbReference>
<reference evidence="7 8" key="1">
    <citation type="submission" date="2021-02" db="EMBL/GenBank/DDBJ databases">
        <title>Safari Cat Assemblies.</title>
        <authorList>
            <person name="Bredemeyer K.R."/>
            <person name="Murphy W.J."/>
        </authorList>
    </citation>
    <scope>NUCLEOTIDE SEQUENCE [LARGE SCALE GENOMIC DNA]</scope>
</reference>